<evidence type="ECO:0000256" key="1">
    <source>
        <dbReference type="ARBA" id="ARBA00022679"/>
    </source>
</evidence>
<dbReference type="AlphaFoldDB" id="A0A0G0GNR7"/>
<gene>
    <name evidence="5" type="ORF">US42_C0005G0030</name>
</gene>
<dbReference type="PANTHER" id="PTHR10584:SF166">
    <property type="entry name" value="RIBOKINASE"/>
    <property type="match status" value="1"/>
</dbReference>
<evidence type="ECO:0000259" key="4">
    <source>
        <dbReference type="Pfam" id="PF00294"/>
    </source>
</evidence>
<keyword evidence="3" id="KW-1133">Transmembrane helix</keyword>
<dbReference type="InterPro" id="IPR011611">
    <property type="entry name" value="PfkB_dom"/>
</dbReference>
<dbReference type="Gene3D" id="3.40.1190.20">
    <property type="match status" value="1"/>
</dbReference>
<name>A0A0G0GNR7_9BACT</name>
<evidence type="ECO:0000313" key="5">
    <source>
        <dbReference type="EMBL" id="KKQ27805.1"/>
    </source>
</evidence>
<sequence length="336" mass="37411">MNPGFLVKNNKNCYIIRVFNFNFMAILVSGSLAYDYIMDFPDSFKNHILPNQLHILNVCFVVDNLQRNFGGTAGNIAYTMNLLSAEPLIFAPLGEDGKDYLNYFKKLNLKTDYIFLSQEKLTASAHITTDKDNNQITAFYNGALIEGEKIAVKDLKDDVAFALISPTQKEVMIKHAKECYELQIPFCFDPGQQVTAFSAQELMMVIGQAKFLIGNDYELKLIEEKTGWGVFELLKHVEVVIITLGEKGSLIVNKDGAIEVGVCPAISVDDPTGAGDAYRAGFFSAFVKGKDLKTCGQVGAVAATYAVENYGTQNHCFTLAEFKNRYEKAFVENLTW</sequence>
<dbReference type="STRING" id="1619046.US42_C0005G0030"/>
<evidence type="ECO:0000313" key="6">
    <source>
        <dbReference type="Proteomes" id="UP000034849"/>
    </source>
</evidence>
<dbReference type="GO" id="GO:0016301">
    <property type="term" value="F:kinase activity"/>
    <property type="evidence" value="ECO:0007669"/>
    <property type="project" value="UniProtKB-KW"/>
</dbReference>
<proteinExistence type="predicted"/>
<dbReference type="InterPro" id="IPR002173">
    <property type="entry name" value="Carboh/pur_kinase_PfkB_CS"/>
</dbReference>
<keyword evidence="2 5" id="KW-0418">Kinase</keyword>
<keyword evidence="1" id="KW-0808">Transferase</keyword>
<dbReference type="PANTHER" id="PTHR10584">
    <property type="entry name" value="SUGAR KINASE"/>
    <property type="match status" value="1"/>
</dbReference>
<dbReference type="SUPFAM" id="SSF53613">
    <property type="entry name" value="Ribokinase-like"/>
    <property type="match status" value="1"/>
</dbReference>
<reference evidence="5 6" key="1">
    <citation type="journal article" date="2015" name="Nature">
        <title>rRNA introns, odd ribosomes, and small enigmatic genomes across a large radiation of phyla.</title>
        <authorList>
            <person name="Brown C.T."/>
            <person name="Hug L.A."/>
            <person name="Thomas B.C."/>
            <person name="Sharon I."/>
            <person name="Castelle C.J."/>
            <person name="Singh A."/>
            <person name="Wilkins M.J."/>
            <person name="Williams K.H."/>
            <person name="Banfield J.F."/>
        </authorList>
    </citation>
    <scope>NUCLEOTIDE SEQUENCE [LARGE SCALE GENOMIC DNA]</scope>
</reference>
<dbReference type="InterPro" id="IPR029056">
    <property type="entry name" value="Ribokinase-like"/>
</dbReference>
<accession>A0A0G0GNR7</accession>
<feature type="domain" description="Carbohydrate kinase PfkB" evidence="4">
    <location>
        <begin position="62"/>
        <end position="314"/>
    </location>
</feature>
<comment type="caution">
    <text evidence="5">The sequence shown here is derived from an EMBL/GenBank/DDBJ whole genome shotgun (WGS) entry which is preliminary data.</text>
</comment>
<evidence type="ECO:0000256" key="2">
    <source>
        <dbReference type="ARBA" id="ARBA00022777"/>
    </source>
</evidence>
<protein>
    <submittedName>
        <fullName evidence="5">Adenosine kinase</fullName>
    </submittedName>
</protein>
<dbReference type="Proteomes" id="UP000034849">
    <property type="component" value="Unassembled WGS sequence"/>
</dbReference>
<dbReference type="EMBL" id="LBSX01000005">
    <property type="protein sequence ID" value="KKQ27805.1"/>
    <property type="molecule type" value="Genomic_DNA"/>
</dbReference>
<organism evidence="5 6">
    <name type="scientific">Candidatus Magasanikbacteria bacterium GW2011_GWC2_37_14</name>
    <dbReference type="NCBI Taxonomy" id="1619046"/>
    <lineage>
        <taxon>Bacteria</taxon>
        <taxon>Candidatus Magasanikiibacteriota</taxon>
    </lineage>
</organism>
<dbReference type="CDD" id="cd01942">
    <property type="entry name" value="ribokinase_group_A"/>
    <property type="match status" value="1"/>
</dbReference>
<dbReference type="Pfam" id="PF00294">
    <property type="entry name" value="PfkB"/>
    <property type="match status" value="1"/>
</dbReference>
<keyword evidence="3" id="KW-0812">Transmembrane</keyword>
<dbReference type="PROSITE" id="PS00583">
    <property type="entry name" value="PFKB_KINASES_1"/>
    <property type="match status" value="1"/>
</dbReference>
<evidence type="ECO:0000256" key="3">
    <source>
        <dbReference type="SAM" id="Phobius"/>
    </source>
</evidence>
<keyword evidence="3" id="KW-0472">Membrane</keyword>
<feature type="transmembrane region" description="Helical" evidence="3">
    <location>
        <begin position="14"/>
        <end position="37"/>
    </location>
</feature>